<name>F9VYQ3_9ACTN</name>
<dbReference type="EMBL" id="BACI01000092">
    <property type="protein sequence ID" value="GAA13742.1"/>
    <property type="molecule type" value="Genomic_DNA"/>
</dbReference>
<dbReference type="Gene3D" id="3.30.1050.10">
    <property type="entry name" value="SCP2 sterol-binding domain"/>
    <property type="match status" value="1"/>
</dbReference>
<organism evidence="1 2">
    <name type="scientific">Gordonia alkanivorans NBRC 16433</name>
    <dbReference type="NCBI Taxonomy" id="1027371"/>
    <lineage>
        <taxon>Bacteria</taxon>
        <taxon>Bacillati</taxon>
        <taxon>Actinomycetota</taxon>
        <taxon>Actinomycetes</taxon>
        <taxon>Mycobacteriales</taxon>
        <taxon>Gordoniaceae</taxon>
        <taxon>Gordonia</taxon>
    </lineage>
</organism>
<evidence type="ECO:0000313" key="2">
    <source>
        <dbReference type="Proteomes" id="UP000003558"/>
    </source>
</evidence>
<evidence type="ECO:0000313" key="1">
    <source>
        <dbReference type="EMBL" id="GAA13742.1"/>
    </source>
</evidence>
<reference evidence="1 2" key="1">
    <citation type="submission" date="2011-05" db="EMBL/GenBank/DDBJ databases">
        <title>Whole genome shotgun sequence of Gordonia alkanivorans NBRC 16433.</title>
        <authorList>
            <person name="Hosoyama A."/>
            <person name="Nakamura S."/>
            <person name="Takarada H."/>
            <person name="Tsuchikane K."/>
            <person name="Yamazaki S."/>
            <person name="Fujita N."/>
        </authorList>
    </citation>
    <scope>NUCLEOTIDE SEQUENCE [LARGE SCALE GENOMIC DNA]</scope>
    <source>
        <strain evidence="1 2">NBRC 16433</strain>
    </source>
</reference>
<sequence length="244" mass="26910">MTTAIASLRVGVRTSTRTRLVADVLDRHGLRIPSRSQSFGMVVAEYLTDAVPCAERVAITWSATAPIAESDHVHATTVVTRVGADGIDREVRLVDDAGRVRESGTETWRTEASPESVPSLDFCSVEWGELLRARLHRDAAFTSSVSTWDGTVGLRCGEREVHLRIYKGQVIDVTRRAPLGATFTFETSPATWVDLLLSDSDDFMRRALRGEFSSAGNGYEYLRLTKPLHAIIQNARALAREVHS</sequence>
<dbReference type="InterPro" id="IPR036527">
    <property type="entry name" value="SCP2_sterol-bd_dom_sf"/>
</dbReference>
<accession>F9VYQ3</accession>
<proteinExistence type="predicted"/>
<dbReference type="eggNOG" id="ENOG5032ZP6">
    <property type="taxonomic scope" value="Bacteria"/>
</dbReference>
<dbReference type="AlphaFoldDB" id="F9VYQ3"/>
<gene>
    <name evidence="1" type="ORF">GOALK_092_00060</name>
</gene>
<dbReference type="STRING" id="1027371.GOALK_092_00060"/>
<dbReference type="SUPFAM" id="SSF55718">
    <property type="entry name" value="SCP-like"/>
    <property type="match status" value="1"/>
</dbReference>
<protein>
    <recommendedName>
        <fullName evidence="3">SCP2 domain-containing protein</fullName>
    </recommendedName>
</protein>
<evidence type="ECO:0008006" key="3">
    <source>
        <dbReference type="Google" id="ProtNLM"/>
    </source>
</evidence>
<dbReference type="Proteomes" id="UP000003558">
    <property type="component" value="Unassembled WGS sequence"/>
</dbReference>
<dbReference type="RefSeq" id="WP_006359840.1">
    <property type="nucleotide sequence ID" value="NZ_BACI01000092.1"/>
</dbReference>
<comment type="caution">
    <text evidence="1">The sequence shown here is derived from an EMBL/GenBank/DDBJ whole genome shotgun (WGS) entry which is preliminary data.</text>
</comment>